<sequence>MSDNSLTPRVLFAEPASLEEMNQSDAMDAGCVNTDLLWLDEQQAEQYSQNLRGQPLAREVQTLTAAKVYWSIRTRPQEMVPMLQQPSFLTMCNKLATTEPTADIVAQRDCWEHPSGMTVWLEMVDDADQLRRGPGAMATQAKYKMIFNLKHGLLVAQFTMQPRDIIRGNHPGWNEETIGHRAPLPDTVSDLLATMWNHLHGLGSTNLFPNMGLGAQRLVTMTKRLRYIVLPVFEDTHYLDSFVLTCLVKLGAGTRNFSAWPGVDFKAGEL</sequence>
<evidence type="ECO:0000313" key="2">
    <source>
        <dbReference type="Proteomes" id="UP001274830"/>
    </source>
</evidence>
<organism evidence="1 2">
    <name type="scientific">Recurvomyces mirabilis</name>
    <dbReference type="NCBI Taxonomy" id="574656"/>
    <lineage>
        <taxon>Eukaryota</taxon>
        <taxon>Fungi</taxon>
        <taxon>Dikarya</taxon>
        <taxon>Ascomycota</taxon>
        <taxon>Pezizomycotina</taxon>
        <taxon>Dothideomycetes</taxon>
        <taxon>Dothideomycetidae</taxon>
        <taxon>Mycosphaerellales</taxon>
        <taxon>Teratosphaeriaceae</taxon>
        <taxon>Recurvomyces</taxon>
    </lineage>
</organism>
<gene>
    <name evidence="1" type="ORF">LTR78_008017</name>
</gene>
<evidence type="ECO:0000313" key="1">
    <source>
        <dbReference type="EMBL" id="KAK3672047.1"/>
    </source>
</evidence>
<keyword evidence="2" id="KW-1185">Reference proteome</keyword>
<proteinExistence type="predicted"/>
<reference evidence="1" key="1">
    <citation type="submission" date="2023-07" db="EMBL/GenBank/DDBJ databases">
        <title>Black Yeasts Isolated from many extreme environments.</title>
        <authorList>
            <person name="Coleine C."/>
            <person name="Stajich J.E."/>
            <person name="Selbmann L."/>
        </authorList>
    </citation>
    <scope>NUCLEOTIDE SEQUENCE</scope>
    <source>
        <strain evidence="1">CCFEE 5485</strain>
    </source>
</reference>
<dbReference type="EMBL" id="JAUTXT010000036">
    <property type="protein sequence ID" value="KAK3672047.1"/>
    <property type="molecule type" value="Genomic_DNA"/>
</dbReference>
<name>A0AAE0WJ08_9PEZI</name>
<accession>A0AAE0WJ08</accession>
<dbReference type="Proteomes" id="UP001274830">
    <property type="component" value="Unassembled WGS sequence"/>
</dbReference>
<protein>
    <submittedName>
        <fullName evidence="1">Uncharacterized protein</fullName>
    </submittedName>
</protein>
<comment type="caution">
    <text evidence="1">The sequence shown here is derived from an EMBL/GenBank/DDBJ whole genome shotgun (WGS) entry which is preliminary data.</text>
</comment>
<dbReference type="AlphaFoldDB" id="A0AAE0WJ08"/>